<feature type="non-terminal residue" evidence="1">
    <location>
        <position position="1"/>
    </location>
</feature>
<accession>A0A8S3EQY9</accession>
<name>A0A8S3EQY9_9BILA</name>
<evidence type="ECO:0000313" key="2">
    <source>
        <dbReference type="Proteomes" id="UP000681720"/>
    </source>
</evidence>
<dbReference type="EMBL" id="CAJOBJ010241222">
    <property type="protein sequence ID" value="CAF5075780.1"/>
    <property type="molecule type" value="Genomic_DNA"/>
</dbReference>
<reference evidence="1" key="1">
    <citation type="submission" date="2021-02" db="EMBL/GenBank/DDBJ databases">
        <authorList>
            <person name="Nowell W R."/>
        </authorList>
    </citation>
    <scope>NUCLEOTIDE SEQUENCE</scope>
</reference>
<organism evidence="1 2">
    <name type="scientific">Rotaria magnacalcarata</name>
    <dbReference type="NCBI Taxonomy" id="392030"/>
    <lineage>
        <taxon>Eukaryota</taxon>
        <taxon>Metazoa</taxon>
        <taxon>Spiralia</taxon>
        <taxon>Gnathifera</taxon>
        <taxon>Rotifera</taxon>
        <taxon>Eurotatoria</taxon>
        <taxon>Bdelloidea</taxon>
        <taxon>Philodinida</taxon>
        <taxon>Philodinidae</taxon>
        <taxon>Rotaria</taxon>
    </lineage>
</organism>
<protein>
    <submittedName>
        <fullName evidence="1">Uncharacterized protein</fullName>
    </submittedName>
</protein>
<evidence type="ECO:0000313" key="1">
    <source>
        <dbReference type="EMBL" id="CAF5075780.1"/>
    </source>
</evidence>
<dbReference type="Proteomes" id="UP000681720">
    <property type="component" value="Unassembled WGS sequence"/>
</dbReference>
<dbReference type="AlphaFoldDB" id="A0A8S3EQY9"/>
<gene>
    <name evidence="1" type="ORF">GIL414_LOCUS61409</name>
</gene>
<proteinExistence type="predicted"/>
<sequence length="55" mass="5877">LITAILVLAIVAAVGAVYITFIRNSNAASSITTTTTTTTTTAGKQYIKTTWLYHE</sequence>
<comment type="caution">
    <text evidence="1">The sequence shown here is derived from an EMBL/GenBank/DDBJ whole genome shotgun (WGS) entry which is preliminary data.</text>
</comment>